<dbReference type="AlphaFoldDB" id="A0A9Q8Y621"/>
<organism evidence="6 7">
    <name type="scientific">Ensifer adhaerens</name>
    <name type="common">Sinorhizobium morelense</name>
    <dbReference type="NCBI Taxonomy" id="106592"/>
    <lineage>
        <taxon>Bacteria</taxon>
        <taxon>Pseudomonadati</taxon>
        <taxon>Pseudomonadota</taxon>
        <taxon>Alphaproteobacteria</taxon>
        <taxon>Hyphomicrobiales</taxon>
        <taxon>Rhizobiaceae</taxon>
        <taxon>Sinorhizobium/Ensifer group</taxon>
        <taxon>Ensifer</taxon>
    </lineage>
</organism>
<sequence length="195" mass="21420">MVQFEGRAGLDLIDDQAQSDQPTPRMYAWARNSAAYRLARQMLTEKQLFDAISRKAREKFEDISVNQVELLAAAAVTFAYDNGALNDKAYAEIKTRSAMRGGKSKRAIAQKLSEKGVARDAVAAAVAEADDLYAAVVLARKRAFGPFRKAALDEKRTAKELSAFARGGFSFELGKRVFAMSVDEAEEILFAGRSL</sequence>
<dbReference type="RefSeq" id="WP_060516044.1">
    <property type="nucleotide sequence ID" value="NZ_CP098807.1"/>
</dbReference>
<evidence type="ECO:0000259" key="5">
    <source>
        <dbReference type="Pfam" id="PF02631"/>
    </source>
</evidence>
<evidence type="ECO:0000256" key="2">
    <source>
        <dbReference type="ARBA" id="ARBA00009695"/>
    </source>
</evidence>
<evidence type="ECO:0000313" key="7">
    <source>
        <dbReference type="Proteomes" id="UP001055460"/>
    </source>
</evidence>
<dbReference type="InterPro" id="IPR036388">
    <property type="entry name" value="WH-like_DNA-bd_sf"/>
</dbReference>
<dbReference type="GO" id="GO:0005737">
    <property type="term" value="C:cytoplasm"/>
    <property type="evidence" value="ECO:0007669"/>
    <property type="project" value="UniProtKB-SubCell"/>
</dbReference>
<evidence type="ECO:0000256" key="4">
    <source>
        <dbReference type="ARBA" id="ARBA00022490"/>
    </source>
</evidence>
<dbReference type="InterPro" id="IPR053924">
    <property type="entry name" value="RecX_HTH_2nd"/>
</dbReference>
<comment type="subcellular location">
    <subcellularLocation>
        <location evidence="1">Cytoplasm</location>
    </subcellularLocation>
</comment>
<evidence type="ECO:0000313" key="6">
    <source>
        <dbReference type="EMBL" id="USJ21724.1"/>
    </source>
</evidence>
<feature type="domain" description="RecX second three-helical" evidence="5">
    <location>
        <begin position="86"/>
        <end position="125"/>
    </location>
</feature>
<evidence type="ECO:0000256" key="3">
    <source>
        <dbReference type="ARBA" id="ARBA00018111"/>
    </source>
</evidence>
<evidence type="ECO:0000256" key="1">
    <source>
        <dbReference type="ARBA" id="ARBA00004496"/>
    </source>
</evidence>
<dbReference type="Pfam" id="PF02631">
    <property type="entry name" value="RecX_HTH2"/>
    <property type="match status" value="1"/>
</dbReference>
<keyword evidence="4" id="KW-0963">Cytoplasm</keyword>
<reference evidence="6" key="1">
    <citation type="submission" date="2022-06" db="EMBL/GenBank/DDBJ databases">
        <title>Physiological and biochemical characterization and genomic elucidation of a strain of the genus Ensifer adhaerens M8 that combines arsenic oxidation and chromium reduction.</title>
        <authorList>
            <person name="Li X."/>
            <person name="Yu c."/>
        </authorList>
    </citation>
    <scope>NUCLEOTIDE SEQUENCE</scope>
    <source>
        <strain evidence="6">M8</strain>
    </source>
</reference>
<dbReference type="OrthoDB" id="8277672at2"/>
<gene>
    <name evidence="6" type="primary">recX</name>
    <name evidence="6" type="ORF">NE863_10335</name>
</gene>
<accession>A0A9Q8Y621</accession>
<proteinExistence type="inferred from homology"/>
<dbReference type="Proteomes" id="UP001055460">
    <property type="component" value="Chromosome"/>
</dbReference>
<dbReference type="EMBL" id="CP098807">
    <property type="protein sequence ID" value="USJ21724.1"/>
    <property type="molecule type" value="Genomic_DNA"/>
</dbReference>
<comment type="similarity">
    <text evidence="2">Belongs to the RecX family.</text>
</comment>
<protein>
    <recommendedName>
        <fullName evidence="3">Regulatory protein RecX</fullName>
    </recommendedName>
</protein>
<name>A0A9Q8Y621_ENSAD</name>
<dbReference type="NCBIfam" id="NF001060">
    <property type="entry name" value="PRK00117.4-4"/>
    <property type="match status" value="1"/>
</dbReference>
<dbReference type="Gene3D" id="1.10.10.10">
    <property type="entry name" value="Winged helix-like DNA-binding domain superfamily/Winged helix DNA-binding domain"/>
    <property type="match status" value="1"/>
</dbReference>